<feature type="region of interest" description="Disordered" evidence="3">
    <location>
        <begin position="338"/>
        <end position="495"/>
    </location>
</feature>
<reference evidence="6" key="1">
    <citation type="journal article" date="2018" name="Nat. Microbiol.">
        <title>Leveraging single-cell genomics to expand the fungal tree of life.</title>
        <authorList>
            <person name="Ahrendt S.R."/>
            <person name="Quandt C.A."/>
            <person name="Ciobanu D."/>
            <person name="Clum A."/>
            <person name="Salamov A."/>
            <person name="Andreopoulos B."/>
            <person name="Cheng J.F."/>
            <person name="Woyke T."/>
            <person name="Pelin A."/>
            <person name="Henrissat B."/>
            <person name="Reynolds N.K."/>
            <person name="Benny G.L."/>
            <person name="Smith M.E."/>
            <person name="James T.Y."/>
            <person name="Grigoriev I.V."/>
        </authorList>
    </citation>
    <scope>NUCLEOTIDE SEQUENCE [LARGE SCALE GENOMIC DNA]</scope>
    <source>
        <strain evidence="6">ATCC 52028</strain>
    </source>
</reference>
<dbReference type="Pfam" id="PF05383">
    <property type="entry name" value="La"/>
    <property type="match status" value="1"/>
</dbReference>
<keyword evidence="6" id="KW-1185">Reference proteome</keyword>
<feature type="compositionally biased region" description="Low complexity" evidence="3">
    <location>
        <begin position="737"/>
        <end position="762"/>
    </location>
</feature>
<protein>
    <recommendedName>
        <fullName evidence="4">HTH La-type RNA-binding domain-containing protein</fullName>
    </recommendedName>
</protein>
<feature type="compositionally biased region" description="Basic residues" evidence="3">
    <location>
        <begin position="524"/>
        <end position="538"/>
    </location>
</feature>
<dbReference type="InterPro" id="IPR036390">
    <property type="entry name" value="WH_DNA-bd_sf"/>
</dbReference>
<dbReference type="GO" id="GO:0005737">
    <property type="term" value="C:cytoplasm"/>
    <property type="evidence" value="ECO:0007669"/>
    <property type="project" value="UniProtKB-ARBA"/>
</dbReference>
<dbReference type="InterPro" id="IPR006630">
    <property type="entry name" value="La_HTH"/>
</dbReference>
<proteinExistence type="predicted"/>
<feature type="compositionally biased region" description="Low complexity" evidence="3">
    <location>
        <begin position="539"/>
        <end position="550"/>
    </location>
</feature>
<dbReference type="Gene3D" id="1.10.10.10">
    <property type="entry name" value="Winged helix-like DNA-binding domain superfamily/Winged helix DNA-binding domain"/>
    <property type="match status" value="1"/>
</dbReference>
<dbReference type="GO" id="GO:0003723">
    <property type="term" value="F:RNA binding"/>
    <property type="evidence" value="ECO:0007669"/>
    <property type="project" value="UniProtKB-UniRule"/>
</dbReference>
<dbReference type="EMBL" id="ML014275">
    <property type="protein sequence ID" value="RKO99568.1"/>
    <property type="molecule type" value="Genomic_DNA"/>
</dbReference>
<feature type="region of interest" description="Disordered" evidence="3">
    <location>
        <begin position="146"/>
        <end position="321"/>
    </location>
</feature>
<dbReference type="OrthoDB" id="340227at2759"/>
<feature type="domain" description="HTH La-type RNA-binding" evidence="4">
    <location>
        <begin position="582"/>
        <end position="677"/>
    </location>
</feature>
<dbReference type="PANTHER" id="PTHR22792">
    <property type="entry name" value="LUPUS LA PROTEIN-RELATED"/>
    <property type="match status" value="1"/>
</dbReference>
<evidence type="ECO:0000256" key="2">
    <source>
        <dbReference type="PROSITE-ProRule" id="PRU00332"/>
    </source>
</evidence>
<feature type="compositionally biased region" description="Polar residues" evidence="3">
    <location>
        <begin position="356"/>
        <end position="372"/>
    </location>
</feature>
<feature type="compositionally biased region" description="Polar residues" evidence="3">
    <location>
        <begin position="470"/>
        <end position="495"/>
    </location>
</feature>
<feature type="compositionally biased region" description="Low complexity" evidence="3">
    <location>
        <begin position="222"/>
        <end position="233"/>
    </location>
</feature>
<feature type="compositionally biased region" description="Low complexity" evidence="3">
    <location>
        <begin position="406"/>
        <end position="419"/>
    </location>
</feature>
<dbReference type="CDD" id="cd07323">
    <property type="entry name" value="LAM"/>
    <property type="match status" value="1"/>
</dbReference>
<feature type="compositionally biased region" description="Low complexity" evidence="3">
    <location>
        <begin position="186"/>
        <end position="197"/>
    </location>
</feature>
<dbReference type="STRING" id="1555241.A0A4V1IU74"/>
<feature type="region of interest" description="Disordered" evidence="3">
    <location>
        <begin position="523"/>
        <end position="550"/>
    </location>
</feature>
<dbReference type="SUPFAM" id="SSF46785">
    <property type="entry name" value="Winged helix' DNA-binding domain"/>
    <property type="match status" value="1"/>
</dbReference>
<feature type="compositionally biased region" description="Low complexity" evidence="3">
    <location>
        <begin position="49"/>
        <end position="119"/>
    </location>
</feature>
<dbReference type="InterPro" id="IPR045180">
    <property type="entry name" value="La_dom_prot"/>
</dbReference>
<dbReference type="SMART" id="SM00715">
    <property type="entry name" value="LA"/>
    <property type="match status" value="1"/>
</dbReference>
<evidence type="ECO:0000256" key="1">
    <source>
        <dbReference type="ARBA" id="ARBA00022884"/>
    </source>
</evidence>
<feature type="region of interest" description="Disordered" evidence="3">
    <location>
        <begin position="737"/>
        <end position="791"/>
    </location>
</feature>
<dbReference type="AlphaFoldDB" id="A0A4V1IU74"/>
<evidence type="ECO:0000313" key="6">
    <source>
        <dbReference type="Proteomes" id="UP000274922"/>
    </source>
</evidence>
<feature type="compositionally biased region" description="Low complexity" evidence="3">
    <location>
        <begin position="150"/>
        <end position="175"/>
    </location>
</feature>
<feature type="compositionally biased region" description="Basic and acidic residues" evidence="3">
    <location>
        <begin position="374"/>
        <end position="403"/>
    </location>
</feature>
<feature type="compositionally biased region" description="Pro residues" evidence="3">
    <location>
        <begin position="120"/>
        <end position="132"/>
    </location>
</feature>
<accession>A0A4V1IU74</accession>
<feature type="compositionally biased region" description="Low complexity" evidence="3">
    <location>
        <begin position="345"/>
        <end position="355"/>
    </location>
</feature>
<evidence type="ECO:0000256" key="3">
    <source>
        <dbReference type="SAM" id="MobiDB-lite"/>
    </source>
</evidence>
<organism evidence="5 6">
    <name type="scientific">Caulochytrium protostelioides</name>
    <dbReference type="NCBI Taxonomy" id="1555241"/>
    <lineage>
        <taxon>Eukaryota</taxon>
        <taxon>Fungi</taxon>
        <taxon>Fungi incertae sedis</taxon>
        <taxon>Chytridiomycota</taxon>
        <taxon>Chytridiomycota incertae sedis</taxon>
        <taxon>Chytridiomycetes</taxon>
        <taxon>Caulochytriales</taxon>
        <taxon>Caulochytriaceae</taxon>
        <taxon>Caulochytrium</taxon>
    </lineage>
</organism>
<dbReference type="InterPro" id="IPR036388">
    <property type="entry name" value="WH-like_DNA-bd_sf"/>
</dbReference>
<keyword evidence="1 2" id="KW-0694">RNA-binding</keyword>
<feature type="compositionally biased region" description="Low complexity" evidence="3">
    <location>
        <begin position="22"/>
        <end position="35"/>
    </location>
</feature>
<gene>
    <name evidence="5" type="ORF">CXG81DRAFT_27689</name>
</gene>
<dbReference type="Proteomes" id="UP000274922">
    <property type="component" value="Unassembled WGS sequence"/>
</dbReference>
<evidence type="ECO:0000259" key="4">
    <source>
        <dbReference type="PROSITE" id="PS50961"/>
    </source>
</evidence>
<dbReference type="PROSITE" id="PS50961">
    <property type="entry name" value="HTH_LA"/>
    <property type="match status" value="1"/>
</dbReference>
<evidence type="ECO:0000313" key="5">
    <source>
        <dbReference type="EMBL" id="RKO99568.1"/>
    </source>
</evidence>
<name>A0A4V1IU74_9FUNG</name>
<feature type="compositionally biased region" description="Low complexity" evidence="3">
    <location>
        <begin position="774"/>
        <end position="783"/>
    </location>
</feature>
<feature type="compositionally biased region" description="Low complexity" evidence="3">
    <location>
        <begin position="250"/>
        <end position="300"/>
    </location>
</feature>
<sequence>MMADLNWADMTEGLPELPSRTASPVQPSPSSAAAVETPAADVSPASTVTESATTADIAAAPATEAETAAPAMLATIPEAAVPESTTPASAPAPAATPSPDAAAPSNATEAVAAAEEAPAAPAPEPAKKPAPAPAVNIWKVRAEQIAAKQAALPSSTSSSAAAAAAPAAEGAAAAARKPLSGRRQTASAPASPVAEAAPEPPMEDADGFTLVVGKAQKRAPRRAAAAAVVAPAVTLPSTPSAPRTPRAEKASPAAAPAAEAKPTEATSSSESPATDSATPSEEGAAAAGSPAAPATAAAETKPAEAKPADAAPKPILSKPITPGLSFSQIAARTLAKNNEAVASATTTTITTTTITNPNGSNKSTDAAPTASTAVKHDAAAATEMDGKAAAKAEGRSETAEKAGSETADATTPTRRATTPSNAGGSGSATPKRRSTPRGRNPVSPNTTPRRNDESMNADAGKTAGTPTKKPFTNGSIRHTSFRNPNWNSNANGNHMQKQFSTGAVATHGGADYAMARGGSVNGARHAHGQRYGHHHSAHHPAAAGKHAHTTPASEAVQQAALAHQRRVLANVQKHATGPWASETEPVVLDWFIKCQIEFYFSSENLCSDFYLRSQMNAEGWISLMTLIRFNRARLLFETLGQGLGLNQAAAAAANTDGAATDGEKAAADAAFTQVLQGDNASLPTWVTDFVQTALEDSPVVELSSCSDSGWRIRRAGIWSYWVPNAAAATTAAAAATQPHFSDGSHGSAPASSSALPSGTAPAIRNSTASSGEQPAAATPATPALHQPKARHADAAATLLTSVGEIPTPPRTVSPTTLTAAASLFCTTPTQMAAYPTSEEHVLVFPFGVGDVMAKTVPAAHDTAARARFARAGAPLRRTLDTLQPTDVASRLETFTVADADAGRLAWLVLGSGAPMFLEQGAAIRALSDADVCRLCGAHAFVGLRQLQAVSLGAVATANGPEDLAASGALRVLHALYRALVVSAAGAVDAARMPSHAPVRAEVEVARRALLAEIYPTFMTSATEYPFGRSMVAAMFQERLSAHYDLSLFNDYQTWVVGQIERGDPSQTAAGFGTFLDALLTKVRNPNALKNAVLPTIEVKLVSLKQNTEVEA</sequence>
<dbReference type="PANTHER" id="PTHR22792:SF132">
    <property type="entry name" value="LA-RELATED PROTEIN 1"/>
    <property type="match status" value="1"/>
</dbReference>
<feature type="region of interest" description="Disordered" evidence="3">
    <location>
        <begin position="1"/>
        <end position="132"/>
    </location>
</feature>